<dbReference type="Pfam" id="PF05368">
    <property type="entry name" value="NmrA"/>
    <property type="match status" value="1"/>
</dbReference>
<dbReference type="PANTHER" id="PTHR42748:SF14">
    <property type="entry name" value="SNOAL-LIKE DOMAIN-CONTAINING PROTEIN"/>
    <property type="match status" value="1"/>
</dbReference>
<evidence type="ECO:0000313" key="5">
    <source>
        <dbReference type="Proteomes" id="UP001055172"/>
    </source>
</evidence>
<dbReference type="InterPro" id="IPR036291">
    <property type="entry name" value="NAD(P)-bd_dom_sf"/>
</dbReference>
<feature type="domain" description="LysM" evidence="3">
    <location>
        <begin position="398"/>
        <end position="445"/>
    </location>
</feature>
<dbReference type="CDD" id="cd05251">
    <property type="entry name" value="NmrA_like_SDR_a"/>
    <property type="match status" value="1"/>
</dbReference>
<keyword evidence="2" id="KW-0521">NADP</keyword>
<gene>
    <name evidence="4" type="ORF">ColLi_11472</name>
</gene>
<protein>
    <submittedName>
        <fullName evidence="4">NmrA-like family domain-containing protein 1</fullName>
    </submittedName>
</protein>
<dbReference type="PANTHER" id="PTHR42748">
    <property type="entry name" value="NITROGEN METABOLITE REPRESSION PROTEIN NMRA FAMILY MEMBER"/>
    <property type="match status" value="1"/>
</dbReference>
<dbReference type="Gene3D" id="3.40.50.720">
    <property type="entry name" value="NAD(P)-binding Rossmann-like Domain"/>
    <property type="match status" value="1"/>
</dbReference>
<dbReference type="Proteomes" id="UP001055172">
    <property type="component" value="Unassembled WGS sequence"/>
</dbReference>
<sequence length="617" mass="68416">MATKKEILVIGGTGAQGAPVVKALAESGRYTVRVLTRNVESSRAKDLAALGNVTLIQGQQTNQKDLHRAFRGVYGAWVNTDGFTLGEKDELFYGVRVYEIARAEGVQHYVWANIEYVLKFANWDEKYHCGHMDCKGRIGDFILAQGQEGMKSSLFTTTPYMDMLLDGMFVPTEQPDGSFVWFNPAKDGKIPLIALQDVGVYNVWLFDNPSEAAGLNLSVSTDAKTFAEIAETFTKVTGKKAAHQYVPFEDYAKLAEPYPGAYVNWSLGPDAPRDDSVMTWSANFSAWWNYWGEGITYERDYKLLDRIHPGRIKSLEEWMKVNKYDGKHKIVLKMVEDWAGKNQGNHDLYNAITKLEWYTTQTNFTAPASIPYPGYVATAVANFTASPQQTAIPSSCQNYYQAQADDTYTSVLAVYDYITQDQFFSWNPALDGNCQGLWSGYYYRVANYAHASNLPMPPTVTSGAFPTTTGTISTCEKWYMTRVNDDCASVAAGSAPSPRPTSSRGARDTYYFEGVPGTATTRSKALMVTVPAGIPTQTGVVSGCTEFWLVSPSDTCASIIKDSNVANATVFYSWNPAVGSDCASLNPVLDYLTVLYVYIRIQIQTLCFYTLYLVDAL</sequence>
<evidence type="ECO:0000313" key="4">
    <source>
        <dbReference type="EMBL" id="GJC88634.1"/>
    </source>
</evidence>
<dbReference type="PROSITE" id="PS51782">
    <property type="entry name" value="LYSM"/>
    <property type="match status" value="1"/>
</dbReference>
<dbReference type="SUPFAM" id="SSF51735">
    <property type="entry name" value="NAD(P)-binding Rossmann-fold domains"/>
    <property type="match status" value="1"/>
</dbReference>
<organism evidence="4 5">
    <name type="scientific">Colletotrichum liriopes</name>
    <dbReference type="NCBI Taxonomy" id="708192"/>
    <lineage>
        <taxon>Eukaryota</taxon>
        <taxon>Fungi</taxon>
        <taxon>Dikarya</taxon>
        <taxon>Ascomycota</taxon>
        <taxon>Pezizomycotina</taxon>
        <taxon>Sordariomycetes</taxon>
        <taxon>Hypocreomycetidae</taxon>
        <taxon>Glomerellales</taxon>
        <taxon>Glomerellaceae</taxon>
        <taxon>Colletotrichum</taxon>
        <taxon>Colletotrichum spaethianum species complex</taxon>
    </lineage>
</organism>
<keyword evidence="5" id="KW-1185">Reference proteome</keyword>
<evidence type="ECO:0000256" key="1">
    <source>
        <dbReference type="ARBA" id="ARBA00006328"/>
    </source>
</evidence>
<dbReference type="InterPro" id="IPR018392">
    <property type="entry name" value="LysM"/>
</dbReference>
<accession>A0AA37GWJ3</accession>
<dbReference type="AlphaFoldDB" id="A0AA37GWJ3"/>
<dbReference type="InterPro" id="IPR008030">
    <property type="entry name" value="NmrA-like"/>
</dbReference>
<dbReference type="GO" id="GO:0005634">
    <property type="term" value="C:nucleus"/>
    <property type="evidence" value="ECO:0007669"/>
    <property type="project" value="TreeGrafter"/>
</dbReference>
<reference evidence="4 5" key="1">
    <citation type="submission" date="2021-07" db="EMBL/GenBank/DDBJ databases">
        <title>Genome data of Colletotrichum spaethianum.</title>
        <authorList>
            <person name="Utami Y.D."/>
            <person name="Hiruma K."/>
        </authorList>
    </citation>
    <scope>NUCLEOTIDE SEQUENCE [LARGE SCALE GENOMIC DNA]</scope>
    <source>
        <strain evidence="4 5">MAFF 242679</strain>
    </source>
</reference>
<dbReference type="EMBL" id="BPPX01000034">
    <property type="protein sequence ID" value="GJC88634.1"/>
    <property type="molecule type" value="Genomic_DNA"/>
</dbReference>
<comment type="caution">
    <text evidence="4">The sequence shown here is derived from an EMBL/GenBank/DDBJ whole genome shotgun (WGS) entry which is preliminary data.</text>
</comment>
<comment type="similarity">
    <text evidence="1">Belongs to the NmrA-type oxidoreductase family.</text>
</comment>
<proteinExistence type="inferred from homology"/>
<dbReference type="Gene3D" id="3.90.25.10">
    <property type="entry name" value="UDP-galactose 4-epimerase, domain 1"/>
    <property type="match status" value="1"/>
</dbReference>
<evidence type="ECO:0000259" key="3">
    <source>
        <dbReference type="PROSITE" id="PS51782"/>
    </source>
</evidence>
<name>A0AA37GWJ3_9PEZI</name>
<dbReference type="InterPro" id="IPR036779">
    <property type="entry name" value="LysM_dom_sf"/>
</dbReference>
<dbReference type="Gene3D" id="3.10.350.10">
    <property type="entry name" value="LysM domain"/>
    <property type="match status" value="2"/>
</dbReference>
<dbReference type="InterPro" id="IPR051164">
    <property type="entry name" value="NmrA-like_oxidored"/>
</dbReference>
<evidence type="ECO:0000256" key="2">
    <source>
        <dbReference type="ARBA" id="ARBA00022857"/>
    </source>
</evidence>